<organism evidence="6 8">
    <name type="scientific">Puccinia coronata f. sp. avenae</name>
    <dbReference type="NCBI Taxonomy" id="200324"/>
    <lineage>
        <taxon>Eukaryota</taxon>
        <taxon>Fungi</taxon>
        <taxon>Dikarya</taxon>
        <taxon>Basidiomycota</taxon>
        <taxon>Pucciniomycotina</taxon>
        <taxon>Pucciniomycetes</taxon>
        <taxon>Pucciniales</taxon>
        <taxon>Pucciniaceae</taxon>
        <taxon>Puccinia</taxon>
    </lineage>
</organism>
<dbReference type="EMBL" id="PGCJ01001164">
    <property type="protein sequence ID" value="PLW08384.1"/>
    <property type="molecule type" value="Genomic_DNA"/>
</dbReference>
<dbReference type="PANTHER" id="PTHR13430:SF4">
    <property type="entry name" value="AUTOPHAGY-RELATED PROTEIN 13"/>
    <property type="match status" value="1"/>
</dbReference>
<proteinExistence type="inferred from homology"/>
<dbReference type="GO" id="GO:0000407">
    <property type="term" value="C:phagophore assembly site"/>
    <property type="evidence" value="ECO:0007669"/>
    <property type="project" value="TreeGrafter"/>
</dbReference>
<evidence type="ECO:0000313" key="8">
    <source>
        <dbReference type="Proteomes" id="UP000235388"/>
    </source>
</evidence>
<dbReference type="PANTHER" id="PTHR13430">
    <property type="match status" value="1"/>
</dbReference>
<dbReference type="GO" id="GO:0000423">
    <property type="term" value="P:mitophagy"/>
    <property type="evidence" value="ECO:0007669"/>
    <property type="project" value="TreeGrafter"/>
</dbReference>
<accession>A0A2N5S569</accession>
<feature type="compositionally biased region" description="Basic residues" evidence="4">
    <location>
        <begin position="282"/>
        <end position="291"/>
    </location>
</feature>
<dbReference type="InterPro" id="IPR040182">
    <property type="entry name" value="ATG13"/>
</dbReference>
<feature type="compositionally biased region" description="Polar residues" evidence="4">
    <location>
        <begin position="535"/>
        <end position="567"/>
    </location>
</feature>
<evidence type="ECO:0000313" key="6">
    <source>
        <dbReference type="EMBL" id="PLW08384.1"/>
    </source>
</evidence>
<dbReference type="InterPro" id="IPR036570">
    <property type="entry name" value="HORMA_dom_sf"/>
</dbReference>
<dbReference type="Proteomes" id="UP000235388">
    <property type="component" value="Unassembled WGS sequence"/>
</dbReference>
<dbReference type="STRING" id="200324.A0A2N5S569"/>
<feature type="compositionally biased region" description="Low complexity" evidence="4">
    <location>
        <begin position="658"/>
        <end position="673"/>
    </location>
</feature>
<dbReference type="EMBL" id="PGCI01000306">
    <property type="protein sequence ID" value="PLW30198.1"/>
    <property type="molecule type" value="Genomic_DNA"/>
</dbReference>
<gene>
    <name evidence="6" type="ORF">PCANC_25214</name>
    <name evidence="7" type="ORF">PCASD_18253</name>
</gene>
<feature type="region of interest" description="Disordered" evidence="4">
    <location>
        <begin position="1"/>
        <end position="47"/>
    </location>
</feature>
<evidence type="ECO:0000313" key="9">
    <source>
        <dbReference type="Proteomes" id="UP000235392"/>
    </source>
</evidence>
<dbReference type="Gene3D" id="3.30.900.10">
    <property type="entry name" value="HORMA domain"/>
    <property type="match status" value="1"/>
</dbReference>
<dbReference type="InterPro" id="IPR018731">
    <property type="entry name" value="Atg13_N"/>
</dbReference>
<dbReference type="OrthoDB" id="70161at2759"/>
<feature type="compositionally biased region" description="Polar residues" evidence="4">
    <location>
        <begin position="487"/>
        <end position="498"/>
    </location>
</feature>
<comment type="similarity">
    <text evidence="1 3">Belongs to the ATG13 family. Fungi subfamily.</text>
</comment>
<evidence type="ECO:0000256" key="1">
    <source>
        <dbReference type="ARBA" id="ARBA00005246"/>
    </source>
</evidence>
<dbReference type="GO" id="GO:0034497">
    <property type="term" value="P:protein localization to phagophore assembly site"/>
    <property type="evidence" value="ECO:0007669"/>
    <property type="project" value="TreeGrafter"/>
</dbReference>
<feature type="compositionally biased region" description="Basic and acidic residues" evidence="4">
    <location>
        <begin position="935"/>
        <end position="950"/>
    </location>
</feature>
<feature type="compositionally biased region" description="Polar residues" evidence="4">
    <location>
        <begin position="590"/>
        <end position="599"/>
    </location>
</feature>
<feature type="compositionally biased region" description="Polar residues" evidence="4">
    <location>
        <begin position="416"/>
        <end position="451"/>
    </location>
</feature>
<feature type="compositionally biased region" description="Basic and acidic residues" evidence="4">
    <location>
        <begin position="690"/>
        <end position="703"/>
    </location>
</feature>
<evidence type="ECO:0000259" key="5">
    <source>
        <dbReference type="Pfam" id="PF10033"/>
    </source>
</evidence>
<feature type="region of interest" description="Disordered" evidence="4">
    <location>
        <begin position="487"/>
        <end position="510"/>
    </location>
</feature>
<feature type="region of interest" description="Disordered" evidence="4">
    <location>
        <begin position="913"/>
        <end position="966"/>
    </location>
</feature>
<dbReference type="GO" id="GO:0005829">
    <property type="term" value="C:cytosol"/>
    <property type="evidence" value="ECO:0007669"/>
    <property type="project" value="TreeGrafter"/>
</dbReference>
<comment type="caution">
    <text evidence="6">The sequence shown here is derived from an EMBL/GenBank/DDBJ whole genome shotgun (WGS) entry which is preliminary data.</text>
</comment>
<sequence length="966" mass="105721">MKTTANTGNNTGKNTETSTGTGSQAGTSTGTNTGTNAGTTGRSKPSKTDQLIHHIYCKTAQLITHARIEEPKLTDQIQIRHDKWFNLEFPDPDYFKEELKTWKSISSILFSLSSSSASLPLTSRQQQPLNNHHLIPVLIFETILDIQALPPNSFLTLTDSNTAREHSIDHRIPQSATHLSSIQTNSSGTQLCHKNIVIERWSVSLLGPIHPQPISLEPPTIYRHSIIHFRALYSYLRTMPASTLFQRLKESTNPEHGLLKIGCRISTAHPSHESQIDPLNLNHHHHHHHPRSNPYPHPEIGIFQDLSNSQTHCHPDSISTFEFPSIHTPLGSIKTRVIYRNQIEFRIGDKERVLSSRFRHEDQLERPPKSSPSQISAWMANYRTASSKLNKFGSSVPISSTSNNNINYSEPHPPRTNDQSQSISPNLPSGLYSSNNHHYPLTSYGSLSSRHNPAHKPPNFSPFDQLFTPVEKPHSDSLTAEILSATESSPFATATQTRSSHNGNGTGNSSALTAKLAAHRQSLPPVLSNALPIPSSMNRINSSSTTPTNVGNIKMTGSNAGASPQQFSILSSSPRSGPSSSIRISSGLPYSQQTTSNPAQRPPGSSAMAAGGPSGSSYPPFSGPLSPVPADSSLSTQRSGPSGQPMMRRYSSSRHSRSFGQASSSGGTSLLTGDSGGSLGRRALLNSSGFDDHHRKSSEDSHRNDINQFLKLIDSSQTIPSDRIPNRAHQLTRPAHLRYQKRIREAATKNEETHEQDAPVEHTAMTIEEEREYENDDDEDDSLSKLVKEQLELTLKELAGSVLPISEEPAPMAGPSLPAASGSQHSPHFGVPSGRSHYESGSGPADRPPSSASRKGKGRSGSFHLPSPGLATLHGLREEDEPLEPRQSFLPLLPISSRAIDLRLPHLHSLGDQLGDMQIGDHTDQQHTSGSNSQHYDDPSRQDGHRVDQRGEEDETYVLDPMRIEL</sequence>
<name>A0A2N5S569_9BASI</name>
<evidence type="ECO:0000256" key="2">
    <source>
        <dbReference type="ARBA" id="ARBA00023006"/>
    </source>
</evidence>
<keyword evidence="8" id="KW-1185">Reference proteome</keyword>
<protein>
    <recommendedName>
        <fullName evidence="3">Autophagy-related protein 13</fullName>
    </recommendedName>
</protein>
<feature type="domain" description="Autophagy-related protein 13 N-terminal" evidence="5">
    <location>
        <begin position="52"/>
        <end position="345"/>
    </location>
</feature>
<feature type="region of interest" description="Disordered" evidence="4">
    <location>
        <begin position="806"/>
        <end position="871"/>
    </location>
</feature>
<evidence type="ECO:0000313" key="7">
    <source>
        <dbReference type="EMBL" id="PLW30198.1"/>
    </source>
</evidence>
<feature type="compositionally biased region" description="Low complexity" evidence="4">
    <location>
        <begin position="602"/>
        <end position="625"/>
    </location>
</feature>
<keyword evidence="2 3" id="KW-0072">Autophagy</keyword>
<dbReference type="GO" id="GO:0034727">
    <property type="term" value="P:piecemeal microautophagy of the nucleus"/>
    <property type="evidence" value="ECO:0007669"/>
    <property type="project" value="TreeGrafter"/>
</dbReference>
<dbReference type="Proteomes" id="UP000235392">
    <property type="component" value="Unassembled WGS sequence"/>
</dbReference>
<feature type="region of interest" description="Disordered" evidence="4">
    <location>
        <begin position="271"/>
        <end position="294"/>
    </location>
</feature>
<dbReference type="AlphaFoldDB" id="A0A2N5S569"/>
<feature type="region of interest" description="Disordered" evidence="4">
    <location>
        <begin position="400"/>
        <end position="464"/>
    </location>
</feature>
<evidence type="ECO:0000256" key="4">
    <source>
        <dbReference type="SAM" id="MobiDB-lite"/>
    </source>
</evidence>
<dbReference type="Pfam" id="PF10033">
    <property type="entry name" value="ATG13"/>
    <property type="match status" value="1"/>
</dbReference>
<feature type="compositionally biased region" description="Low complexity" evidence="4">
    <location>
        <begin position="400"/>
        <end position="409"/>
    </location>
</feature>
<evidence type="ECO:0000256" key="3">
    <source>
        <dbReference type="RuleBase" id="RU361214"/>
    </source>
</evidence>
<feature type="compositionally biased region" description="Low complexity" evidence="4">
    <location>
        <begin position="1"/>
        <end position="41"/>
    </location>
</feature>
<feature type="region of interest" description="Disordered" evidence="4">
    <location>
        <begin position="527"/>
        <end position="703"/>
    </location>
</feature>
<dbReference type="GO" id="GO:1990316">
    <property type="term" value="C:Atg1/ULK1 kinase complex"/>
    <property type="evidence" value="ECO:0007669"/>
    <property type="project" value="InterPro"/>
</dbReference>
<reference evidence="8 9" key="1">
    <citation type="submission" date="2017-11" db="EMBL/GenBank/DDBJ databases">
        <title>De novo assembly and phasing of dikaryotic genomes from two isolates of Puccinia coronata f. sp. avenae, the causal agent of oat crown rust.</title>
        <authorList>
            <person name="Miller M.E."/>
            <person name="Zhang Y."/>
            <person name="Omidvar V."/>
            <person name="Sperschneider J."/>
            <person name="Schwessinger B."/>
            <person name="Raley C."/>
            <person name="Palmer J.M."/>
            <person name="Garnica D."/>
            <person name="Upadhyaya N."/>
            <person name="Rathjen J."/>
            <person name="Taylor J.M."/>
            <person name="Park R.F."/>
            <person name="Dodds P.N."/>
            <person name="Hirsch C.D."/>
            <person name="Kianian S.F."/>
            <person name="Figueroa M."/>
        </authorList>
    </citation>
    <scope>NUCLEOTIDE SEQUENCE [LARGE SCALE GENOMIC DNA]</scope>
    <source>
        <strain evidence="6">12NC29</strain>
        <strain evidence="7">12SD80</strain>
    </source>
</reference>
<feature type="compositionally biased region" description="Low complexity" evidence="4">
    <location>
        <begin position="568"/>
        <end position="589"/>
    </location>
</feature>
<feature type="compositionally biased region" description="Low complexity" evidence="4">
    <location>
        <begin position="499"/>
        <end position="510"/>
    </location>
</feature>
<feature type="compositionally biased region" description="Polar residues" evidence="4">
    <location>
        <begin position="632"/>
        <end position="642"/>
    </location>
</feature>